<organism evidence="1 2">
    <name type="scientific">Paramylibacter ulvae</name>
    <dbReference type="NCBI Taxonomy" id="1651968"/>
    <lineage>
        <taxon>Bacteria</taxon>
        <taxon>Pseudomonadati</taxon>
        <taxon>Pseudomonadota</taxon>
        <taxon>Alphaproteobacteria</taxon>
        <taxon>Rhodobacterales</taxon>
        <taxon>Paracoccaceae</taxon>
        <taxon>Paramylibacter</taxon>
    </lineage>
</organism>
<dbReference type="Pfam" id="PF11164">
    <property type="entry name" value="DUF2948"/>
    <property type="match status" value="1"/>
</dbReference>
<gene>
    <name evidence="1" type="ORF">GCM10008927_16020</name>
</gene>
<dbReference type="Proteomes" id="UP000634455">
    <property type="component" value="Unassembled WGS sequence"/>
</dbReference>
<dbReference type="RefSeq" id="WP_189640059.1">
    <property type="nucleotide sequence ID" value="NZ_BMZF01000003.1"/>
</dbReference>
<proteinExistence type="predicted"/>
<name>A0ABQ3D3K9_9RHOB</name>
<evidence type="ECO:0000313" key="2">
    <source>
        <dbReference type="Proteomes" id="UP000634455"/>
    </source>
</evidence>
<dbReference type="EMBL" id="BMZF01000003">
    <property type="protein sequence ID" value="GHA51459.1"/>
    <property type="molecule type" value="Genomic_DNA"/>
</dbReference>
<evidence type="ECO:0000313" key="1">
    <source>
        <dbReference type="EMBL" id="GHA51459.1"/>
    </source>
</evidence>
<reference evidence="2" key="1">
    <citation type="journal article" date="2019" name="Int. J. Syst. Evol. Microbiol.">
        <title>The Global Catalogue of Microorganisms (GCM) 10K type strain sequencing project: providing services to taxonomists for standard genome sequencing and annotation.</title>
        <authorList>
            <consortium name="The Broad Institute Genomics Platform"/>
            <consortium name="The Broad Institute Genome Sequencing Center for Infectious Disease"/>
            <person name="Wu L."/>
            <person name="Ma J."/>
        </authorList>
    </citation>
    <scope>NUCLEOTIDE SEQUENCE [LARGE SCALE GENOMIC DNA]</scope>
    <source>
        <strain evidence="2">KCTC 32465</strain>
    </source>
</reference>
<evidence type="ECO:0008006" key="3">
    <source>
        <dbReference type="Google" id="ProtNLM"/>
    </source>
</evidence>
<sequence>MTQQDAKFEDGGEQPIAIRAKDGEDLAIISTLVQDAILPITEIKWNADENRFGLLLNRFRWEDKSKAQKQGRDFERVQTVLVFDAVLAVASNGIDLSDKDQVISLLSIDFEADEDGAGSINLILAGDGMIALDVESIQATLKDVTRPYVAPSKKSPEHDLS</sequence>
<keyword evidence="2" id="KW-1185">Reference proteome</keyword>
<comment type="caution">
    <text evidence="1">The sequence shown here is derived from an EMBL/GenBank/DDBJ whole genome shotgun (WGS) entry which is preliminary data.</text>
</comment>
<protein>
    <recommendedName>
        <fullName evidence="3">DUF2948 domain-containing protein</fullName>
    </recommendedName>
</protein>
<dbReference type="InterPro" id="IPR021335">
    <property type="entry name" value="DUF2948"/>
</dbReference>
<accession>A0ABQ3D3K9</accession>